<proteinExistence type="predicted"/>
<dbReference type="SUPFAM" id="SSF81383">
    <property type="entry name" value="F-box domain"/>
    <property type="match status" value="1"/>
</dbReference>
<dbReference type="Proteomes" id="UP001054889">
    <property type="component" value="Unassembled WGS sequence"/>
</dbReference>
<comment type="caution">
    <text evidence="3">The sequence shown here is derived from an EMBL/GenBank/DDBJ whole genome shotgun (WGS) entry which is preliminary data.</text>
</comment>
<dbReference type="PANTHER" id="PTHR32133">
    <property type="entry name" value="OS07G0120400 PROTEIN"/>
    <property type="match status" value="1"/>
</dbReference>
<dbReference type="InterPro" id="IPR001810">
    <property type="entry name" value="F-box_dom"/>
</dbReference>
<dbReference type="InterPro" id="IPR056594">
    <property type="entry name" value="AT5G49610-like_b-prop"/>
</dbReference>
<dbReference type="EMBL" id="BQKI01000077">
    <property type="protein sequence ID" value="GJN24291.1"/>
    <property type="molecule type" value="Genomic_DNA"/>
</dbReference>
<accession>A0AAV5ENZ9</accession>
<gene>
    <name evidence="3" type="primary">gb12024</name>
    <name evidence="3" type="ORF">PR202_gb12024</name>
</gene>
<evidence type="ECO:0000313" key="3">
    <source>
        <dbReference type="EMBL" id="GJN24291.1"/>
    </source>
</evidence>
<organism evidence="3 4">
    <name type="scientific">Eleusine coracana subsp. coracana</name>
    <dbReference type="NCBI Taxonomy" id="191504"/>
    <lineage>
        <taxon>Eukaryota</taxon>
        <taxon>Viridiplantae</taxon>
        <taxon>Streptophyta</taxon>
        <taxon>Embryophyta</taxon>
        <taxon>Tracheophyta</taxon>
        <taxon>Spermatophyta</taxon>
        <taxon>Magnoliopsida</taxon>
        <taxon>Liliopsida</taxon>
        <taxon>Poales</taxon>
        <taxon>Poaceae</taxon>
        <taxon>PACMAD clade</taxon>
        <taxon>Chloridoideae</taxon>
        <taxon>Cynodonteae</taxon>
        <taxon>Eleusininae</taxon>
        <taxon>Eleusine</taxon>
    </lineage>
</organism>
<reference evidence="3" key="1">
    <citation type="journal article" date="2018" name="DNA Res.">
        <title>Multiple hybrid de novo genome assembly of finger millet, an orphan allotetraploid crop.</title>
        <authorList>
            <person name="Hatakeyama M."/>
            <person name="Aluri S."/>
            <person name="Balachadran M.T."/>
            <person name="Sivarajan S.R."/>
            <person name="Patrignani A."/>
            <person name="Gruter S."/>
            <person name="Poveda L."/>
            <person name="Shimizu-Inatsugi R."/>
            <person name="Baeten J."/>
            <person name="Francoijs K.J."/>
            <person name="Nataraja K.N."/>
            <person name="Reddy Y.A.N."/>
            <person name="Phadnis S."/>
            <person name="Ravikumar R.L."/>
            <person name="Schlapbach R."/>
            <person name="Sreeman S.M."/>
            <person name="Shimizu K.K."/>
        </authorList>
    </citation>
    <scope>NUCLEOTIDE SEQUENCE</scope>
</reference>
<dbReference type="AlphaFoldDB" id="A0AAV5ENZ9"/>
<dbReference type="PANTHER" id="PTHR32133:SF386">
    <property type="entry name" value="F-BOX DOMAIN-CONTAINING PROTEIN"/>
    <property type="match status" value="1"/>
</dbReference>
<reference evidence="3" key="2">
    <citation type="submission" date="2021-12" db="EMBL/GenBank/DDBJ databases">
        <title>Resequencing data analysis of finger millet.</title>
        <authorList>
            <person name="Hatakeyama M."/>
            <person name="Aluri S."/>
            <person name="Balachadran M.T."/>
            <person name="Sivarajan S.R."/>
            <person name="Poveda L."/>
            <person name="Shimizu-Inatsugi R."/>
            <person name="Schlapbach R."/>
            <person name="Sreeman S.M."/>
            <person name="Shimizu K.K."/>
        </authorList>
    </citation>
    <scope>NUCLEOTIDE SEQUENCE</scope>
</reference>
<evidence type="ECO:0000313" key="4">
    <source>
        <dbReference type="Proteomes" id="UP001054889"/>
    </source>
</evidence>
<dbReference type="Pfam" id="PF23635">
    <property type="entry name" value="Beta-prop_AT5G49610-like"/>
    <property type="match status" value="1"/>
</dbReference>
<evidence type="ECO:0000259" key="2">
    <source>
        <dbReference type="Pfam" id="PF23635"/>
    </source>
</evidence>
<evidence type="ECO:0000259" key="1">
    <source>
        <dbReference type="Pfam" id="PF00646"/>
    </source>
</evidence>
<protein>
    <recommendedName>
        <fullName evidence="5">F-box domain-containing protein</fullName>
    </recommendedName>
</protein>
<dbReference type="InterPro" id="IPR036047">
    <property type="entry name" value="F-box-like_dom_sf"/>
</dbReference>
<feature type="domain" description="F-box protein AT5G49610-like beta-propeller" evidence="2">
    <location>
        <begin position="99"/>
        <end position="356"/>
    </location>
</feature>
<dbReference type="Pfam" id="PF00646">
    <property type="entry name" value="F-box"/>
    <property type="match status" value="1"/>
</dbReference>
<name>A0AAV5ENZ9_ELECO</name>
<feature type="domain" description="F-box" evidence="1">
    <location>
        <begin position="10"/>
        <end position="49"/>
    </location>
</feature>
<sequence length="389" mass="43238">MAPPSPVLLDEMVEEILIRFPPADPARLVHAALACKSWRRLISRRRFRRRYLAFHHTAPMLGFLCNGIGWGQSETRFVPTSSFRPPRPHADHILRDWDVADARHGRILLHNRSLDRRGDPVKHEFMVWDPITDERRALPSLPGSTKSGAAVLCAAAAGNSGSCDHRDCRGGPTLVVFVGTTGRDVTRDRCFVRVYYSSSSSSEEESWSQPMYSAVPPANLDKIVPSALLGKEIHFVFPYSKTIFKYNLETREMSRVPRPSALSNKSIALMATEDGRLELTVVKRCRLSLWSREDGTTAGWALRRVVELVKLLPNAAFTTTPYVVGAADDGTCIIFLQTDDGTFTINLKSGQATKVCPDACLFPCDIFAYMSFCTPGTIGLLSPYYALSV</sequence>
<dbReference type="PROSITE" id="PS00699">
    <property type="entry name" value="NITROGENASE_1_1"/>
    <property type="match status" value="1"/>
</dbReference>
<dbReference type="InterPro" id="IPR000318">
    <property type="entry name" value="Nase_comp1_CS"/>
</dbReference>
<keyword evidence="4" id="KW-1185">Reference proteome</keyword>
<evidence type="ECO:0008006" key="5">
    <source>
        <dbReference type="Google" id="ProtNLM"/>
    </source>
</evidence>